<protein>
    <submittedName>
        <fullName evidence="2">Toluene tolerance family protein</fullName>
    </submittedName>
</protein>
<reference evidence="2 3" key="1">
    <citation type="submission" date="2014-08" db="EMBL/GenBank/DDBJ databases">
        <title>Genomic and Phenotypic Diversity of Colwellia psychrerythraea strains from Disparate Marine Basins.</title>
        <authorList>
            <person name="Techtmann S.M."/>
            <person name="Stelling S.C."/>
            <person name="Utturkar S.M."/>
            <person name="Alshibli N."/>
            <person name="Harris A."/>
            <person name="Brown S.D."/>
            <person name="Hazen T.C."/>
        </authorList>
    </citation>
    <scope>NUCLEOTIDE SEQUENCE [LARGE SCALE GENOMIC DNA]</scope>
    <source>
        <strain evidence="2 3">GAB14E</strain>
    </source>
</reference>
<dbReference type="PANTHER" id="PTHR36573">
    <property type="entry name" value="INTERMEMBRANE PHOSPHOLIPID TRANSPORT SYSTEM BINDING PROTEIN MLAC"/>
    <property type="match status" value="1"/>
</dbReference>
<name>A0A099KPA2_COLPS</name>
<dbReference type="Gene3D" id="3.10.450.710">
    <property type="entry name" value="Tgt2/MlaC"/>
    <property type="match status" value="1"/>
</dbReference>
<organism evidence="2 3">
    <name type="scientific">Colwellia psychrerythraea</name>
    <name type="common">Vibrio psychroerythus</name>
    <dbReference type="NCBI Taxonomy" id="28229"/>
    <lineage>
        <taxon>Bacteria</taxon>
        <taxon>Pseudomonadati</taxon>
        <taxon>Pseudomonadota</taxon>
        <taxon>Gammaproteobacteria</taxon>
        <taxon>Alteromonadales</taxon>
        <taxon>Colwelliaceae</taxon>
        <taxon>Colwellia</taxon>
    </lineage>
</organism>
<gene>
    <name evidence="2" type="ORF">GAB14E_0453</name>
</gene>
<evidence type="ECO:0000313" key="2">
    <source>
        <dbReference type="EMBL" id="KGJ92331.1"/>
    </source>
</evidence>
<dbReference type="PANTHER" id="PTHR36573:SF1">
    <property type="entry name" value="INTERMEMBRANE PHOSPHOLIPID TRANSPORT SYSTEM BINDING PROTEIN MLAC"/>
    <property type="match status" value="1"/>
</dbReference>
<dbReference type="InterPro" id="IPR008869">
    <property type="entry name" value="MlaC/ttg2D"/>
</dbReference>
<dbReference type="Proteomes" id="UP000029868">
    <property type="component" value="Unassembled WGS sequence"/>
</dbReference>
<proteinExistence type="predicted"/>
<evidence type="ECO:0000313" key="3">
    <source>
        <dbReference type="Proteomes" id="UP000029868"/>
    </source>
</evidence>
<dbReference type="InterPro" id="IPR042245">
    <property type="entry name" value="Tgt2/MlaC_sf"/>
</dbReference>
<feature type="transmembrane region" description="Helical" evidence="1">
    <location>
        <begin position="21"/>
        <end position="39"/>
    </location>
</feature>
<dbReference type="EMBL" id="JQEC01000033">
    <property type="protein sequence ID" value="KGJ92331.1"/>
    <property type="molecule type" value="Genomic_DNA"/>
</dbReference>
<keyword evidence="1" id="KW-1133">Transmembrane helix</keyword>
<comment type="caution">
    <text evidence="2">The sequence shown here is derived from an EMBL/GenBank/DDBJ whole genome shotgun (WGS) entry which is preliminary data.</text>
</comment>
<sequence>MIKQVSVSKLFNNSRQGRFSLSLMISIIIGIIFSHNAIANSEVEATKLPTQSTALATESTRLTVDQSNPYIMVQGAAEQTFKRFAAEQQAIKVNPNLLKDIVREELMPYINYKYSAFKVIGKHLKKTTDAERRAFVPVFREYLVTSYAQVFTLYDNQAVKFSPEKSFTGKRIVAVNTRIIMPGRDNIDVAFKVRLDKKTKKWQAFDMVAEGVSLLDSKQAELGSIIRQKGLPYVTELLKRKSASDIVFKNRTAKDKSTAAKKEQQG</sequence>
<dbReference type="AlphaFoldDB" id="A0A099KPA2"/>
<keyword evidence="1" id="KW-0472">Membrane</keyword>
<keyword evidence="1" id="KW-0812">Transmembrane</keyword>
<evidence type="ECO:0000256" key="1">
    <source>
        <dbReference type="SAM" id="Phobius"/>
    </source>
</evidence>
<dbReference type="RefSeq" id="WP_033082506.1">
    <property type="nucleotide sequence ID" value="NZ_JQEC01000033.1"/>
</dbReference>
<dbReference type="Pfam" id="PF05494">
    <property type="entry name" value="MlaC"/>
    <property type="match status" value="1"/>
</dbReference>
<dbReference type="PATRIC" id="fig|28229.3.peg.2471"/>
<accession>A0A099KPA2</accession>